<accession>A0A9W9MWQ0</accession>
<evidence type="ECO:0000313" key="3">
    <source>
        <dbReference type="Proteomes" id="UP001150942"/>
    </source>
</evidence>
<evidence type="ECO:0000256" key="1">
    <source>
        <dbReference type="SAM" id="MobiDB-lite"/>
    </source>
</evidence>
<dbReference type="OrthoDB" id="4366266at2759"/>
<organism evidence="2 3">
    <name type="scientific">Penicillium cf. viridicatum</name>
    <dbReference type="NCBI Taxonomy" id="2972119"/>
    <lineage>
        <taxon>Eukaryota</taxon>
        <taxon>Fungi</taxon>
        <taxon>Dikarya</taxon>
        <taxon>Ascomycota</taxon>
        <taxon>Pezizomycotina</taxon>
        <taxon>Eurotiomycetes</taxon>
        <taxon>Eurotiomycetidae</taxon>
        <taxon>Eurotiales</taxon>
        <taxon>Aspergillaceae</taxon>
        <taxon>Penicillium</taxon>
    </lineage>
</organism>
<reference evidence="2" key="2">
    <citation type="journal article" date="2023" name="IMA Fungus">
        <title>Comparative genomic study of the Penicillium genus elucidates a diverse pangenome and 15 lateral gene transfer events.</title>
        <authorList>
            <person name="Petersen C."/>
            <person name="Sorensen T."/>
            <person name="Nielsen M.R."/>
            <person name="Sondergaard T.E."/>
            <person name="Sorensen J.L."/>
            <person name="Fitzpatrick D.A."/>
            <person name="Frisvad J.C."/>
            <person name="Nielsen K.L."/>
        </authorList>
    </citation>
    <scope>NUCLEOTIDE SEQUENCE</scope>
    <source>
        <strain evidence="2">IBT 20477</strain>
    </source>
</reference>
<dbReference type="Proteomes" id="UP001150942">
    <property type="component" value="Unassembled WGS sequence"/>
</dbReference>
<gene>
    <name evidence="2" type="ORF">N7449_003143</name>
</gene>
<feature type="compositionally biased region" description="Low complexity" evidence="1">
    <location>
        <begin position="136"/>
        <end position="153"/>
    </location>
</feature>
<name>A0A9W9MWQ0_9EURO</name>
<sequence length="263" mass="29196">MLKGQDISDKNQSVHLFYPFGTTNTKTVTNGRRPTITELSARMYQLERLVHSKLHTSVPNWGGYERSESEANHEPAPLQDMSWEETCVTATPRHERLAHVQPTTFSGETSIRYTLNQLEGDLARSGEKHEPSIADTLSRFSTPTLTPSPSPGGRVASCMAPDIHKVLQSLWRQYIELWDTWFSETLNPGLLGGRDEQITVAQLFMCLAIGRCTASPRVASAEARHSAGWSLYGAATDLFGDILSSFEECSNQVLVLQTLALMV</sequence>
<keyword evidence="3" id="KW-1185">Reference proteome</keyword>
<proteinExistence type="predicted"/>
<dbReference type="EMBL" id="JAPQKQ010000002">
    <property type="protein sequence ID" value="KAJ5208764.1"/>
    <property type="molecule type" value="Genomic_DNA"/>
</dbReference>
<reference evidence="2" key="1">
    <citation type="submission" date="2022-11" db="EMBL/GenBank/DDBJ databases">
        <authorList>
            <person name="Petersen C."/>
        </authorList>
    </citation>
    <scope>NUCLEOTIDE SEQUENCE</scope>
    <source>
        <strain evidence="2">IBT 20477</strain>
    </source>
</reference>
<evidence type="ECO:0008006" key="4">
    <source>
        <dbReference type="Google" id="ProtNLM"/>
    </source>
</evidence>
<dbReference type="AlphaFoldDB" id="A0A9W9MWQ0"/>
<protein>
    <recommendedName>
        <fullName evidence="4">Transcription factor domain-containing protein</fullName>
    </recommendedName>
</protein>
<feature type="region of interest" description="Disordered" evidence="1">
    <location>
        <begin position="125"/>
        <end position="153"/>
    </location>
</feature>
<comment type="caution">
    <text evidence="2">The sequence shown here is derived from an EMBL/GenBank/DDBJ whole genome shotgun (WGS) entry which is preliminary data.</text>
</comment>
<evidence type="ECO:0000313" key="2">
    <source>
        <dbReference type="EMBL" id="KAJ5208764.1"/>
    </source>
</evidence>